<evidence type="ECO:0000256" key="7">
    <source>
        <dbReference type="ARBA" id="ARBA00022840"/>
    </source>
</evidence>
<keyword evidence="8" id="KW-1278">Translocase</keyword>
<dbReference type="PATRIC" id="fig|1114972.6.peg.1859"/>
<evidence type="ECO:0000256" key="3">
    <source>
        <dbReference type="ARBA" id="ARBA00022475"/>
    </source>
</evidence>
<organism evidence="11 12">
    <name type="scientific">Furfurilactobacillus rossiae DSM 15814</name>
    <dbReference type="NCBI Taxonomy" id="1114972"/>
    <lineage>
        <taxon>Bacteria</taxon>
        <taxon>Bacillati</taxon>
        <taxon>Bacillota</taxon>
        <taxon>Bacilli</taxon>
        <taxon>Lactobacillales</taxon>
        <taxon>Lactobacillaceae</taxon>
        <taxon>Furfurilactobacillus</taxon>
    </lineage>
</organism>
<keyword evidence="9" id="KW-0472">Membrane</keyword>
<dbReference type="PANTHER" id="PTHR43423">
    <property type="entry name" value="ABC TRANSPORTER I FAMILY MEMBER 17"/>
    <property type="match status" value="1"/>
</dbReference>
<dbReference type="Gene3D" id="3.40.50.300">
    <property type="entry name" value="P-loop containing nucleotide triphosphate hydrolases"/>
    <property type="match status" value="1"/>
</dbReference>
<dbReference type="CDD" id="cd03225">
    <property type="entry name" value="ABC_cobalt_CbiO_domain1"/>
    <property type="match status" value="1"/>
</dbReference>
<dbReference type="PROSITE" id="PS50893">
    <property type="entry name" value="ABC_TRANSPORTER_2"/>
    <property type="match status" value="1"/>
</dbReference>
<sequence>MFYAYFIINEESGETMTALLTMTDIDYRVGERQILTKINLRLEKESNLMVVGPSGSGKSTILQIMARMISPSAGQMTFDGHDAFTYDPMVYRRRVSYCFQQPTLFGKTVADNLNFPFEIRNQEIDKGRQHELLDQVNLSPDYLNHDITGLSGGERQRVALIRNLIFVPDILLLDEVTTGLDTDNKGIVHGLVDHYRDRGGTVVWITHDESEIAAADDLYEVVAGKHSQEVHHA</sequence>
<keyword evidence="4" id="KW-0997">Cell inner membrane</keyword>
<evidence type="ECO:0000256" key="5">
    <source>
        <dbReference type="ARBA" id="ARBA00022592"/>
    </source>
</evidence>
<evidence type="ECO:0000256" key="4">
    <source>
        <dbReference type="ARBA" id="ARBA00022519"/>
    </source>
</evidence>
<evidence type="ECO:0000256" key="2">
    <source>
        <dbReference type="ARBA" id="ARBA00022448"/>
    </source>
</evidence>
<dbReference type="Proteomes" id="UP000051999">
    <property type="component" value="Unassembled WGS sequence"/>
</dbReference>
<evidence type="ECO:0000256" key="8">
    <source>
        <dbReference type="ARBA" id="ARBA00022967"/>
    </source>
</evidence>
<reference evidence="11 12" key="1">
    <citation type="journal article" date="2015" name="Genome Announc.">
        <title>Expanding the biotechnology potential of lactobacilli through comparative genomics of 213 strains and associated genera.</title>
        <authorList>
            <person name="Sun Z."/>
            <person name="Harris H.M."/>
            <person name="McCann A."/>
            <person name="Guo C."/>
            <person name="Argimon S."/>
            <person name="Zhang W."/>
            <person name="Yang X."/>
            <person name="Jeffery I.B."/>
            <person name="Cooney J.C."/>
            <person name="Kagawa T.F."/>
            <person name="Liu W."/>
            <person name="Song Y."/>
            <person name="Salvetti E."/>
            <person name="Wrobel A."/>
            <person name="Rasinkangas P."/>
            <person name="Parkhill J."/>
            <person name="Rea M.C."/>
            <person name="O'Sullivan O."/>
            <person name="Ritari J."/>
            <person name="Douillard F.P."/>
            <person name="Paul Ross R."/>
            <person name="Yang R."/>
            <person name="Briner A.E."/>
            <person name="Felis G.E."/>
            <person name="de Vos W.M."/>
            <person name="Barrangou R."/>
            <person name="Klaenhammer T.R."/>
            <person name="Caufield P.W."/>
            <person name="Cui Y."/>
            <person name="Zhang H."/>
            <person name="O'Toole P.W."/>
        </authorList>
    </citation>
    <scope>NUCLEOTIDE SEQUENCE [LARGE SCALE GENOMIC DNA]</scope>
    <source>
        <strain evidence="11 12">DSM 15814</strain>
    </source>
</reference>
<dbReference type="GO" id="GO:0006817">
    <property type="term" value="P:phosphate ion transport"/>
    <property type="evidence" value="ECO:0007669"/>
    <property type="project" value="UniProtKB-KW"/>
</dbReference>
<evidence type="ECO:0000313" key="11">
    <source>
        <dbReference type="EMBL" id="KRL52853.1"/>
    </source>
</evidence>
<dbReference type="InterPro" id="IPR003439">
    <property type="entry name" value="ABC_transporter-like_ATP-bd"/>
</dbReference>
<keyword evidence="6" id="KW-0547">Nucleotide-binding</keyword>
<evidence type="ECO:0000313" key="12">
    <source>
        <dbReference type="Proteomes" id="UP000051999"/>
    </source>
</evidence>
<dbReference type="GO" id="GO:0022857">
    <property type="term" value="F:transmembrane transporter activity"/>
    <property type="evidence" value="ECO:0007669"/>
    <property type="project" value="UniProtKB-ARBA"/>
</dbReference>
<dbReference type="SUPFAM" id="SSF52540">
    <property type="entry name" value="P-loop containing nucleoside triphosphate hydrolases"/>
    <property type="match status" value="1"/>
</dbReference>
<accession>A0A0R1RF67</accession>
<keyword evidence="3" id="KW-1003">Cell membrane</keyword>
<dbReference type="GO" id="GO:0005524">
    <property type="term" value="F:ATP binding"/>
    <property type="evidence" value="ECO:0007669"/>
    <property type="project" value="UniProtKB-KW"/>
</dbReference>
<dbReference type="PANTHER" id="PTHR43423:SF12">
    <property type="entry name" value="IRON EXPORT ATP-BINDING PROTEIN FETA-RELATED"/>
    <property type="match status" value="1"/>
</dbReference>
<dbReference type="Pfam" id="PF00005">
    <property type="entry name" value="ABC_tran"/>
    <property type="match status" value="1"/>
</dbReference>
<dbReference type="InterPro" id="IPR017871">
    <property type="entry name" value="ABC_transporter-like_CS"/>
</dbReference>
<dbReference type="PROSITE" id="PS00211">
    <property type="entry name" value="ABC_TRANSPORTER_1"/>
    <property type="match status" value="1"/>
</dbReference>
<dbReference type="InterPro" id="IPR027417">
    <property type="entry name" value="P-loop_NTPase"/>
</dbReference>
<keyword evidence="2" id="KW-0813">Transport</keyword>
<dbReference type="InterPro" id="IPR015856">
    <property type="entry name" value="ABC_transpr_CbiO/EcfA_su"/>
</dbReference>
<feature type="domain" description="ABC transporter" evidence="10">
    <location>
        <begin position="20"/>
        <end position="233"/>
    </location>
</feature>
<dbReference type="GO" id="GO:0016887">
    <property type="term" value="F:ATP hydrolysis activity"/>
    <property type="evidence" value="ECO:0007669"/>
    <property type="project" value="InterPro"/>
</dbReference>
<dbReference type="STRING" id="1114972.FD35_GL001822"/>
<evidence type="ECO:0000259" key="10">
    <source>
        <dbReference type="PROSITE" id="PS50893"/>
    </source>
</evidence>
<protein>
    <submittedName>
        <fullName evidence="11">ABC-type uncharacterized transport system, ATPase component</fullName>
    </submittedName>
</protein>
<dbReference type="InterPro" id="IPR003593">
    <property type="entry name" value="AAA+_ATPase"/>
</dbReference>
<keyword evidence="5" id="KW-0592">Phosphate transport</keyword>
<gene>
    <name evidence="11" type="ORF">FD35_GL001822</name>
</gene>
<keyword evidence="12" id="KW-1185">Reference proteome</keyword>
<dbReference type="EMBL" id="AZFF01000031">
    <property type="protein sequence ID" value="KRL52853.1"/>
    <property type="molecule type" value="Genomic_DNA"/>
</dbReference>
<evidence type="ECO:0000256" key="1">
    <source>
        <dbReference type="ARBA" id="ARBA00004202"/>
    </source>
</evidence>
<name>A0A0R1RF67_9LACO</name>
<proteinExistence type="predicted"/>
<comment type="caution">
    <text evidence="11">The sequence shown here is derived from an EMBL/GenBank/DDBJ whole genome shotgun (WGS) entry which is preliminary data.</text>
</comment>
<dbReference type="AlphaFoldDB" id="A0A0R1RF67"/>
<dbReference type="SMART" id="SM00382">
    <property type="entry name" value="AAA"/>
    <property type="match status" value="1"/>
</dbReference>
<keyword evidence="7" id="KW-0067">ATP-binding</keyword>
<dbReference type="eggNOG" id="COG4619">
    <property type="taxonomic scope" value="Bacteria"/>
</dbReference>
<evidence type="ECO:0000256" key="6">
    <source>
        <dbReference type="ARBA" id="ARBA00022741"/>
    </source>
</evidence>
<evidence type="ECO:0000256" key="9">
    <source>
        <dbReference type="ARBA" id="ARBA00023136"/>
    </source>
</evidence>
<dbReference type="GO" id="GO:0005886">
    <property type="term" value="C:plasma membrane"/>
    <property type="evidence" value="ECO:0007669"/>
    <property type="project" value="UniProtKB-SubCell"/>
</dbReference>
<comment type="subcellular location">
    <subcellularLocation>
        <location evidence="1">Cell membrane</location>
        <topology evidence="1">Peripheral membrane protein</topology>
    </subcellularLocation>
</comment>